<dbReference type="AlphaFoldDB" id="A0A3P7MGM2"/>
<organism evidence="2 3">
    <name type="scientific">Dibothriocephalus latus</name>
    <name type="common">Fish tapeworm</name>
    <name type="synonym">Diphyllobothrium latum</name>
    <dbReference type="NCBI Taxonomy" id="60516"/>
    <lineage>
        <taxon>Eukaryota</taxon>
        <taxon>Metazoa</taxon>
        <taxon>Spiralia</taxon>
        <taxon>Lophotrochozoa</taxon>
        <taxon>Platyhelminthes</taxon>
        <taxon>Cestoda</taxon>
        <taxon>Eucestoda</taxon>
        <taxon>Diphyllobothriidea</taxon>
        <taxon>Diphyllobothriidae</taxon>
        <taxon>Dibothriocephalus</taxon>
    </lineage>
</organism>
<protein>
    <recommendedName>
        <fullName evidence="1">GRAM domain-containing protein</fullName>
    </recommendedName>
</protein>
<dbReference type="Proteomes" id="UP000281553">
    <property type="component" value="Unassembled WGS sequence"/>
</dbReference>
<dbReference type="InterPro" id="IPR011993">
    <property type="entry name" value="PH-like_dom_sf"/>
</dbReference>
<dbReference type="Gene3D" id="2.30.29.30">
    <property type="entry name" value="Pleckstrin-homology domain (PH domain)/Phosphotyrosine-binding domain (PTB)"/>
    <property type="match status" value="1"/>
</dbReference>
<feature type="domain" description="GRAM" evidence="1">
    <location>
        <begin position="48"/>
        <end position="115"/>
    </location>
</feature>
<dbReference type="EMBL" id="UYRU01077919">
    <property type="protein sequence ID" value="VDN28654.1"/>
    <property type="molecule type" value="Genomic_DNA"/>
</dbReference>
<dbReference type="OrthoDB" id="17687at2759"/>
<gene>
    <name evidence="2" type="ORF">DILT_LOCUS15224</name>
</gene>
<evidence type="ECO:0000259" key="1">
    <source>
        <dbReference type="SMART" id="SM00568"/>
    </source>
</evidence>
<keyword evidence="3" id="KW-1185">Reference proteome</keyword>
<proteinExistence type="predicted"/>
<dbReference type="InterPro" id="IPR004182">
    <property type="entry name" value="GRAM"/>
</dbReference>
<evidence type="ECO:0000313" key="2">
    <source>
        <dbReference type="EMBL" id="VDN28654.1"/>
    </source>
</evidence>
<accession>A0A3P7MGM2</accession>
<dbReference type="Pfam" id="PF02893">
    <property type="entry name" value="GRAM"/>
    <property type="match status" value="1"/>
</dbReference>
<reference evidence="2 3" key="1">
    <citation type="submission" date="2018-11" db="EMBL/GenBank/DDBJ databases">
        <authorList>
            <consortium name="Pathogen Informatics"/>
        </authorList>
    </citation>
    <scope>NUCLEOTIDE SEQUENCE [LARGE SCALE GENOMIC DNA]</scope>
</reference>
<name>A0A3P7MGM2_DIBLA</name>
<dbReference type="SMART" id="SM00568">
    <property type="entry name" value="GRAM"/>
    <property type="match status" value="1"/>
</dbReference>
<sequence length="157" mass="17870">MKEIRTSVLPALKRIRPVNVDAFLLTTFSNRADLELNEGQVPKSMQQPNFFRSFNFPPEERLITQCSCAYIKGTLPIRGTLFISINFLSFLPSAYNNEAQLSLPWIKIISIERKLTAALGGYVLLQTLNQKYRFTISSKVEETTSIIQKLADLGVRR</sequence>
<evidence type="ECO:0000313" key="3">
    <source>
        <dbReference type="Proteomes" id="UP000281553"/>
    </source>
</evidence>